<dbReference type="EMBL" id="JBIEIL010000004">
    <property type="protein sequence ID" value="MFG6204589.1"/>
    <property type="molecule type" value="Genomic_DNA"/>
</dbReference>
<sequence>MPVKSSPKPPRPGASNIDARPRTPTDSTPPAPQTTRFTPDPVTQRIPGETPESAGSTADSSPAPTTSRVQVHASTSASAEGASADVPALQQYLIPASITLPGADADGLRTFKGRQYADVRGGGTVLLAVDAQTGLHRARLSSELQPSGPVLAHDPASNHWYPLQDFAVSAPQAVMPRKSRRSPRRSDDEFEMALEELPRNDDGASEQFYLASESMPIKPYTAAELRAMRSETRYSFLGNQLGTYNRANNGKYPLRDIAGRPIRIRKLETKVRLAEGELYTSEQIKPYIKFEGHEDVAMLYEQKLQWRVFTETDVKVPGEKALIGQSMVVANRRIAKGEAIGVYGGVIMPARFVRPYEQTFSMLAGVRLQYGPGQMLPDPLAILGDNIISRINSNFEYNEAGRPIRQAPGGYNVETVPFDIEAQQWVGDKQVSRDFILNAVFASQDIPAGTELRLDYNYSEQQMSWAFPD</sequence>
<proteinExistence type="predicted"/>
<dbReference type="Proteomes" id="UP001605918">
    <property type="component" value="Unassembled WGS sequence"/>
</dbReference>
<organism evidence="2 3">
    <name type="scientific">Pseudomonas retamae</name>
    <dbReference type="NCBI Taxonomy" id="702110"/>
    <lineage>
        <taxon>Bacteria</taxon>
        <taxon>Pseudomonadati</taxon>
        <taxon>Pseudomonadota</taxon>
        <taxon>Gammaproteobacteria</taxon>
        <taxon>Pseudomonadales</taxon>
        <taxon>Pseudomonadaceae</taxon>
        <taxon>Pseudomonas</taxon>
    </lineage>
</organism>
<gene>
    <name evidence="2" type="ORF">ACGSLL_09455</name>
</gene>
<reference evidence="2 3" key="1">
    <citation type="submission" date="2024-10" db="EMBL/GenBank/DDBJ databases">
        <title>Whole genome of Pseudomonas sp Strain RB5.</title>
        <authorList>
            <person name="Selami N."/>
        </authorList>
    </citation>
    <scope>NUCLEOTIDE SEQUENCE [LARGE SCALE GENOMIC DNA]</scope>
    <source>
        <strain evidence="2 3">RB5</strain>
    </source>
</reference>
<evidence type="ECO:0000256" key="1">
    <source>
        <dbReference type="SAM" id="MobiDB-lite"/>
    </source>
</evidence>
<dbReference type="InterPro" id="IPR046341">
    <property type="entry name" value="SET_dom_sf"/>
</dbReference>
<feature type="region of interest" description="Disordered" evidence="1">
    <location>
        <begin position="1"/>
        <end position="83"/>
    </location>
</feature>
<keyword evidence="3" id="KW-1185">Reference proteome</keyword>
<protein>
    <recommendedName>
        <fullName evidence="4">SET domain-containing protein</fullName>
    </recommendedName>
</protein>
<accession>A0ABW7D981</accession>
<evidence type="ECO:0000313" key="3">
    <source>
        <dbReference type="Proteomes" id="UP001605918"/>
    </source>
</evidence>
<evidence type="ECO:0000313" key="2">
    <source>
        <dbReference type="EMBL" id="MFG6204589.1"/>
    </source>
</evidence>
<evidence type="ECO:0008006" key="4">
    <source>
        <dbReference type="Google" id="ProtNLM"/>
    </source>
</evidence>
<comment type="caution">
    <text evidence="2">The sequence shown here is derived from an EMBL/GenBank/DDBJ whole genome shotgun (WGS) entry which is preliminary data.</text>
</comment>
<dbReference type="RefSeq" id="WP_394505213.1">
    <property type="nucleotide sequence ID" value="NZ_JBIEIL010000004.1"/>
</dbReference>
<dbReference type="SUPFAM" id="SSF82199">
    <property type="entry name" value="SET domain"/>
    <property type="match status" value="1"/>
</dbReference>
<name>A0ABW7D981_9PSED</name>
<dbReference type="Gene3D" id="2.170.270.10">
    <property type="entry name" value="SET domain"/>
    <property type="match status" value="1"/>
</dbReference>
<feature type="compositionally biased region" description="Low complexity" evidence="1">
    <location>
        <begin position="53"/>
        <end position="83"/>
    </location>
</feature>